<feature type="compositionally biased region" description="Basic and acidic residues" evidence="1">
    <location>
        <begin position="1"/>
        <end position="26"/>
    </location>
</feature>
<gene>
    <name evidence="2" type="ORF">BTA35_0217070</name>
</gene>
<comment type="caution">
    <text evidence="2">The sequence shown here is derived from an EMBL/GenBank/DDBJ whole genome shotgun (WGS) entry which is preliminary data.</text>
</comment>
<feature type="non-terminal residue" evidence="2">
    <location>
        <position position="1"/>
    </location>
</feature>
<dbReference type="AlphaFoldDB" id="A0A1T1H1I4"/>
<dbReference type="RefSeq" id="WP_202931316.1">
    <property type="nucleotide sequence ID" value="NZ_MTSD02000146.1"/>
</dbReference>
<accession>A0A1T1H1I4</accession>
<organism evidence="2 3">
    <name type="scientific">Oceanospirillum linum</name>
    <dbReference type="NCBI Taxonomy" id="966"/>
    <lineage>
        <taxon>Bacteria</taxon>
        <taxon>Pseudomonadati</taxon>
        <taxon>Pseudomonadota</taxon>
        <taxon>Gammaproteobacteria</taxon>
        <taxon>Oceanospirillales</taxon>
        <taxon>Oceanospirillaceae</taxon>
        <taxon>Oceanospirillum</taxon>
    </lineage>
</organism>
<evidence type="ECO:0000313" key="2">
    <source>
        <dbReference type="EMBL" id="OOV83681.1"/>
    </source>
</evidence>
<sequence length="141" mass="15671">IAKYPDRFTDEQKADHEAGHLNDKPDVPYIDFTNPRTGEVVRVPADITPTFAHNHGDRVAALDKMFGANHSPDALDKMVAEREAYLAGKMQPPPMMTTTFNDKADPKEVSRLFGNGKNDLRTHEALAAAQYQKAFGVHLEP</sequence>
<evidence type="ECO:0000313" key="3">
    <source>
        <dbReference type="Proteomes" id="UP000190064"/>
    </source>
</evidence>
<feature type="region of interest" description="Disordered" evidence="1">
    <location>
        <begin position="88"/>
        <end position="110"/>
    </location>
</feature>
<feature type="region of interest" description="Disordered" evidence="1">
    <location>
        <begin position="1"/>
        <end position="29"/>
    </location>
</feature>
<dbReference type="EMBL" id="MTSD02000146">
    <property type="protein sequence ID" value="OOV83681.1"/>
    <property type="molecule type" value="Genomic_DNA"/>
</dbReference>
<name>A0A1T1H1I4_OCELI</name>
<dbReference type="Proteomes" id="UP000190064">
    <property type="component" value="Unassembled WGS sequence"/>
</dbReference>
<reference evidence="2" key="1">
    <citation type="submission" date="2017-02" db="EMBL/GenBank/DDBJ databases">
        <title>Draft Genome Sequence of the Salt Water Bacterium Oceanospirillum linum ATCC 11336.</title>
        <authorList>
            <person name="Trachtenberg A.M."/>
            <person name="Carney J.G."/>
            <person name="Linnane J.D."/>
            <person name="Rheaume B.A."/>
            <person name="Pitts N.L."/>
            <person name="Mykles D.L."/>
            <person name="Maclea K.S."/>
        </authorList>
    </citation>
    <scope>NUCLEOTIDE SEQUENCE [LARGE SCALE GENOMIC DNA]</scope>
    <source>
        <strain evidence="2">ATCC 11336</strain>
    </source>
</reference>
<feature type="non-terminal residue" evidence="2">
    <location>
        <position position="141"/>
    </location>
</feature>
<protein>
    <submittedName>
        <fullName evidence="2">Uncharacterized protein</fullName>
    </submittedName>
</protein>
<proteinExistence type="predicted"/>
<keyword evidence="3" id="KW-1185">Reference proteome</keyword>
<evidence type="ECO:0000256" key="1">
    <source>
        <dbReference type="SAM" id="MobiDB-lite"/>
    </source>
</evidence>